<keyword evidence="1" id="KW-0853">WD repeat</keyword>
<dbReference type="Proteomes" id="UP000834106">
    <property type="component" value="Chromosome 17"/>
</dbReference>
<organism evidence="4 5">
    <name type="scientific">Fraxinus pennsylvanica</name>
    <dbReference type="NCBI Taxonomy" id="56036"/>
    <lineage>
        <taxon>Eukaryota</taxon>
        <taxon>Viridiplantae</taxon>
        <taxon>Streptophyta</taxon>
        <taxon>Embryophyta</taxon>
        <taxon>Tracheophyta</taxon>
        <taxon>Spermatophyta</taxon>
        <taxon>Magnoliopsida</taxon>
        <taxon>eudicotyledons</taxon>
        <taxon>Gunneridae</taxon>
        <taxon>Pentapetalae</taxon>
        <taxon>asterids</taxon>
        <taxon>lamiids</taxon>
        <taxon>Lamiales</taxon>
        <taxon>Oleaceae</taxon>
        <taxon>Oleeae</taxon>
        <taxon>Fraxinus</taxon>
    </lineage>
</organism>
<dbReference type="InterPro" id="IPR036322">
    <property type="entry name" value="WD40_repeat_dom_sf"/>
</dbReference>
<evidence type="ECO:0000256" key="1">
    <source>
        <dbReference type="ARBA" id="ARBA00022574"/>
    </source>
</evidence>
<accession>A0AAD2A6F8</accession>
<dbReference type="Pfam" id="PF00400">
    <property type="entry name" value="WD40"/>
    <property type="match status" value="2"/>
</dbReference>
<evidence type="ECO:0000313" key="5">
    <source>
        <dbReference type="Proteomes" id="UP000834106"/>
    </source>
</evidence>
<dbReference type="PANTHER" id="PTHR19855">
    <property type="entry name" value="WD40 REPEAT PROTEIN 12, 37"/>
    <property type="match status" value="1"/>
</dbReference>
<dbReference type="InterPro" id="IPR001680">
    <property type="entry name" value="WD40_rpt"/>
</dbReference>
<evidence type="ECO:0000256" key="2">
    <source>
        <dbReference type="ARBA" id="ARBA00022737"/>
    </source>
</evidence>
<name>A0AAD2A6F8_9LAMI</name>
<keyword evidence="2" id="KW-0677">Repeat</keyword>
<sequence>MFEWAKRLSVKYGSLSSVVFVVILFVYLGATPSKSNGAKGSKKKCADFCGKAINCLDIGGESSTLIAAGGSDPIIRIWDPRKPGKYDPIFQLSGHNSWISSCKWHNKSWFHLVSASYDGKVMIWDLRAAFPLHVNDSHKNKVLCADCGVIKQRNHCIGFSNKLGVAVFLV</sequence>
<dbReference type="EMBL" id="OU503052">
    <property type="protein sequence ID" value="CAI9780696.1"/>
    <property type="molecule type" value="Genomic_DNA"/>
</dbReference>
<dbReference type="PANTHER" id="PTHR19855:SF11">
    <property type="entry name" value="RIBOSOME BIOGENESIS PROTEIN WDR12"/>
    <property type="match status" value="1"/>
</dbReference>
<proteinExistence type="predicted"/>
<feature type="transmembrane region" description="Helical" evidence="3">
    <location>
        <begin position="12"/>
        <end position="30"/>
    </location>
</feature>
<keyword evidence="3" id="KW-0472">Membrane</keyword>
<reference evidence="4" key="1">
    <citation type="submission" date="2023-05" db="EMBL/GenBank/DDBJ databases">
        <authorList>
            <person name="Huff M."/>
        </authorList>
    </citation>
    <scope>NUCLEOTIDE SEQUENCE</scope>
</reference>
<dbReference type="Gene3D" id="2.130.10.10">
    <property type="entry name" value="YVTN repeat-like/Quinoprotein amine dehydrogenase"/>
    <property type="match status" value="1"/>
</dbReference>
<protein>
    <submittedName>
        <fullName evidence="4">Uncharacterized protein</fullName>
    </submittedName>
</protein>
<dbReference type="AlphaFoldDB" id="A0AAD2A6F8"/>
<dbReference type="SUPFAM" id="SSF50978">
    <property type="entry name" value="WD40 repeat-like"/>
    <property type="match status" value="1"/>
</dbReference>
<gene>
    <name evidence="4" type="ORF">FPE_LOCUS28126</name>
</gene>
<evidence type="ECO:0000313" key="4">
    <source>
        <dbReference type="EMBL" id="CAI9780696.1"/>
    </source>
</evidence>
<keyword evidence="5" id="KW-1185">Reference proteome</keyword>
<dbReference type="PROSITE" id="PS00678">
    <property type="entry name" value="WD_REPEATS_1"/>
    <property type="match status" value="1"/>
</dbReference>
<keyword evidence="3" id="KW-0812">Transmembrane</keyword>
<dbReference type="InterPro" id="IPR019775">
    <property type="entry name" value="WD40_repeat_CS"/>
</dbReference>
<keyword evidence="3" id="KW-1133">Transmembrane helix</keyword>
<dbReference type="InterPro" id="IPR015943">
    <property type="entry name" value="WD40/YVTN_repeat-like_dom_sf"/>
</dbReference>
<dbReference type="SMART" id="SM00320">
    <property type="entry name" value="WD40"/>
    <property type="match status" value="2"/>
</dbReference>
<evidence type="ECO:0000256" key="3">
    <source>
        <dbReference type="SAM" id="Phobius"/>
    </source>
</evidence>